<dbReference type="OrthoDB" id="9860871at2"/>
<dbReference type="EMBL" id="APOO01000004">
    <property type="protein sequence ID" value="ENU44755.1"/>
    <property type="molecule type" value="Genomic_DNA"/>
</dbReference>
<organism evidence="1 3">
    <name type="scientific">Acinetobacter seifertii</name>
    <dbReference type="NCBI Taxonomy" id="1530123"/>
    <lineage>
        <taxon>Bacteria</taxon>
        <taxon>Pseudomonadati</taxon>
        <taxon>Pseudomonadota</taxon>
        <taxon>Gammaproteobacteria</taxon>
        <taxon>Moraxellales</taxon>
        <taxon>Moraxellaceae</taxon>
        <taxon>Acinetobacter</taxon>
        <taxon>Acinetobacter calcoaceticus/baumannii complex</taxon>
    </lineage>
</organism>
<reference evidence="3" key="1">
    <citation type="submission" date="2013-02" db="EMBL/GenBank/DDBJ databases">
        <title>The Genome Sequence of Acinetobacter sp. NIPH 973.</title>
        <authorList>
            <consortium name="The Broad Institute Genome Sequencing Platform"/>
            <consortium name="The Broad Institute Genome Sequencing Center for Infectious Disease"/>
            <person name="Cerqueira G."/>
            <person name="Feldgarden M."/>
            <person name="Courvalin P."/>
            <person name="Perichon B."/>
            <person name="Grillot-Courvalin C."/>
            <person name="Clermont D."/>
            <person name="Rocha E."/>
            <person name="Yoon E.-J."/>
            <person name="Nemec A."/>
            <person name="Walker B."/>
            <person name="Young S.K."/>
            <person name="Zeng Q."/>
            <person name="Gargeya S."/>
            <person name="Fitzgerald M."/>
            <person name="Haas B."/>
            <person name="Abouelleil A."/>
            <person name="Alvarado L."/>
            <person name="Arachchi H.M."/>
            <person name="Berlin A.M."/>
            <person name="Chapman S.B."/>
            <person name="Dewar J."/>
            <person name="Goldberg J."/>
            <person name="Griggs A."/>
            <person name="Gujja S."/>
            <person name="Hansen M."/>
            <person name="Howarth C."/>
            <person name="Imamovic A."/>
            <person name="Larimer J."/>
            <person name="McCowan C."/>
            <person name="Murphy C."/>
            <person name="Neiman D."/>
            <person name="Pearson M."/>
            <person name="Priest M."/>
            <person name="Roberts A."/>
            <person name="Saif S."/>
            <person name="Shea T."/>
            <person name="Sisk P."/>
            <person name="Sykes S."/>
            <person name="Wortman J."/>
            <person name="Nusbaum C."/>
            <person name="Birren B."/>
        </authorList>
    </citation>
    <scope>NUCLEOTIDE SEQUENCE [LARGE SCALE GENOMIC DNA]</scope>
    <source>
        <strain evidence="3">NIPH 973</strain>
    </source>
</reference>
<evidence type="ECO:0000313" key="3">
    <source>
        <dbReference type="Proteomes" id="UP000013065"/>
    </source>
</evidence>
<gene>
    <name evidence="2" type="ORF">E2R16_14460</name>
    <name evidence="1" type="ORF">F985_00628</name>
</gene>
<sequence length="233" mass="27950">MGMYTYVSLRVWVHEEKRPANRDETRKIIQALYDDAQSNSHHEAEYAFNLDGNSENEVKWYSLEKDMLNFSQKYPEYSFIVQEEGTGEFEGSYNFNTYFQGNSYQYDQYFYLLDFIDFDYYVEDLFNKNFTLFNNIKEIKENLIIKQNDKTLKIYIPTVTEQQSDRVHRILEFQAQKDFSKLGINVSKYHNDEPSNSILIEYYLQNCTDNQTTQDIISNCYEITERFLIGEVR</sequence>
<evidence type="ECO:0000313" key="1">
    <source>
        <dbReference type="EMBL" id="ENU44755.1"/>
    </source>
</evidence>
<reference evidence="1 3" key="2">
    <citation type="journal article" date="2015" name="Int. J. Syst. Evol. Microbiol.">
        <title>Acinetobacter seifertii sp. nov., a member of the Acinetobacter calcoaceticus-Acinetobacter baumannii complex isolated from human clinical specimens.</title>
        <authorList>
            <person name="Nemec A."/>
            <person name="Krizova L."/>
            <person name="Maixnerova M."/>
            <person name="Sedo O."/>
            <person name="Brisse S."/>
            <person name="Higgins P.G."/>
        </authorList>
    </citation>
    <scope>NUCLEOTIDE SEQUENCE [LARGE SCALE GENOMIC DNA]</scope>
    <source>
        <strain evidence="1 3">NIPH 973</strain>
    </source>
</reference>
<proteinExistence type="predicted"/>
<accession>N8R1J3</accession>
<protein>
    <submittedName>
        <fullName evidence="1">Uncharacterized protein</fullName>
    </submittedName>
</protein>
<dbReference type="PATRIC" id="fig|520709.3.peg.615"/>
<name>N8R1J3_9GAMM</name>
<dbReference type="Proteomes" id="UP000297445">
    <property type="component" value="Unassembled WGS sequence"/>
</dbReference>
<dbReference type="AlphaFoldDB" id="N8R1J3"/>
<dbReference type="EMBL" id="SNSA01000007">
    <property type="protein sequence ID" value="TEU26291.1"/>
    <property type="molecule type" value="Genomic_DNA"/>
</dbReference>
<dbReference type="HOGENOM" id="CLU_1187879_0_0_6"/>
<dbReference type="Proteomes" id="UP000013065">
    <property type="component" value="Unassembled WGS sequence"/>
</dbReference>
<evidence type="ECO:0000313" key="4">
    <source>
        <dbReference type="Proteomes" id="UP000297445"/>
    </source>
</evidence>
<dbReference type="RefSeq" id="WP_004705745.1">
    <property type="nucleotide sequence ID" value="NZ_CP061556.1"/>
</dbReference>
<reference evidence="2 4" key="3">
    <citation type="submission" date="2019-03" db="EMBL/GenBank/DDBJ databases">
        <title>Draft genome sequence of an environmental Acinetobacter seifertii from Brazil.</title>
        <authorList>
            <person name="Furlan J.P.R."/>
            <person name="Stehling E.G."/>
        </authorList>
    </citation>
    <scope>NUCLEOTIDE SEQUENCE [LARGE SCALE GENOMIC DNA]</scope>
    <source>
        <strain evidence="2 4">SAb133</strain>
    </source>
</reference>
<comment type="caution">
    <text evidence="1">The sequence shown here is derived from an EMBL/GenBank/DDBJ whole genome shotgun (WGS) entry which is preliminary data.</text>
</comment>
<evidence type="ECO:0000313" key="2">
    <source>
        <dbReference type="EMBL" id="TEU26291.1"/>
    </source>
</evidence>